<keyword evidence="4" id="KW-0560">Oxidoreductase</keyword>
<evidence type="ECO:0000313" key="4">
    <source>
        <dbReference type="EMBL" id="KND59140.1"/>
    </source>
</evidence>
<keyword evidence="1" id="KW-0813">Transport</keyword>
<feature type="transmembrane region" description="Helical" evidence="2">
    <location>
        <begin position="172"/>
        <end position="197"/>
    </location>
</feature>
<dbReference type="Proteomes" id="UP000036959">
    <property type="component" value="Unassembled WGS sequence"/>
</dbReference>
<evidence type="ECO:0000313" key="5">
    <source>
        <dbReference type="Proteomes" id="UP000036959"/>
    </source>
</evidence>
<dbReference type="PRINTS" id="PR01165">
    <property type="entry name" value="CYCOXIDASEI"/>
</dbReference>
<keyword evidence="2" id="KW-1133">Transmembrane helix</keyword>
<dbReference type="InterPro" id="IPR023616">
    <property type="entry name" value="Cyt_c_oxase-like_su1_dom"/>
</dbReference>
<feature type="transmembrane region" description="Helical" evidence="2">
    <location>
        <begin position="90"/>
        <end position="114"/>
    </location>
</feature>
<dbReference type="EC" id="1.9.3.1" evidence="4"/>
<feature type="transmembrane region" description="Helical" evidence="2">
    <location>
        <begin position="405"/>
        <end position="425"/>
    </location>
</feature>
<dbReference type="Pfam" id="PF00115">
    <property type="entry name" value="COX1"/>
    <property type="match status" value="1"/>
</dbReference>
<keyword evidence="2" id="KW-0812">Transmembrane</keyword>
<dbReference type="PANTHER" id="PTHR10422:SF40">
    <property type="entry name" value="CYTOCHROME C OXIDASE SUBUNIT I"/>
    <property type="match status" value="1"/>
</dbReference>
<dbReference type="PATRIC" id="fig|242163.4.peg.1739"/>
<keyword evidence="2" id="KW-0472">Membrane</keyword>
<dbReference type="OrthoDB" id="9764568at2"/>
<feature type="transmembrane region" description="Helical" evidence="2">
    <location>
        <begin position="445"/>
        <end position="470"/>
    </location>
</feature>
<feature type="domain" description="Cytochrome oxidase subunit I profile" evidence="3">
    <location>
        <begin position="1"/>
        <end position="470"/>
    </location>
</feature>
<proteinExistence type="predicted"/>
<dbReference type="InterPro" id="IPR036927">
    <property type="entry name" value="Cyt_c_oxase-like_su1_sf"/>
</dbReference>
<sequence length="542" mass="59883">MFNSKRLVLAHFWLAFIAFGVALLLGAWQMLVRSPLHLWLQNPELYYRSVTAHGTVMGYAFPTLIAMGFGYAVSELALKRPLVGLRWAWLGWWLVAIGAVCAETPVAMGLASVLYTFYPPMIANAFFYIGVVLVVVGSWVWVALMSVNLASWRRENRGKPVPLAMFATVAGAYLWGWTAVGAAIEVLFLILPVALGFKHTIDAGLARIFFSWTLHAIVYFWLMPAYIAYYTIIPRAIGGRLYSDAMARISFILFLVVSMPIGIHHLFADPQVGSGFKFMHSVFTALVAVPTLLTVFTICASVEIAARLRGGKGTLGWIKALPWSNPMMLAVAFSFVMLGLGGAGGLINMSYQLDSTVHNTQWVTGHFHLIFGGAIVIMYFVIAYDLWPHLTGRALTNLKLMRWQLWLWFIGMIVLTFPWHVVGLLGMPRRMAFYDYNDPALAAQAMSVIISVIGGLILVVSGILFFMVLIGGHRAPRIAPEEFRFSRAVHEPHTIPVALNTFALWIALMIGLTLVNYGYPIAQLVSRGGDTAVPAVPIGAPR</sequence>
<feature type="transmembrane region" description="Helical" evidence="2">
    <location>
        <begin position="327"/>
        <end position="347"/>
    </location>
</feature>
<feature type="transmembrane region" description="Helical" evidence="2">
    <location>
        <begin position="245"/>
        <end position="263"/>
    </location>
</feature>
<evidence type="ECO:0000259" key="3">
    <source>
        <dbReference type="PROSITE" id="PS50855"/>
    </source>
</evidence>
<evidence type="ECO:0000256" key="2">
    <source>
        <dbReference type="SAM" id="Phobius"/>
    </source>
</evidence>
<dbReference type="EMBL" id="LFJJ01000157">
    <property type="protein sequence ID" value="KND59140.1"/>
    <property type="molecule type" value="Genomic_DNA"/>
</dbReference>
<organism evidence="4 5">
    <name type="scientific">Candidatus Burkholderia verschuerenii</name>
    <dbReference type="NCBI Taxonomy" id="242163"/>
    <lineage>
        <taxon>Bacteria</taxon>
        <taxon>Pseudomonadati</taxon>
        <taxon>Pseudomonadota</taxon>
        <taxon>Betaproteobacteria</taxon>
        <taxon>Burkholderiales</taxon>
        <taxon>Burkholderiaceae</taxon>
        <taxon>Burkholderia</taxon>
    </lineage>
</organism>
<reference evidence="5" key="1">
    <citation type="submission" date="2015-06" db="EMBL/GenBank/DDBJ databases">
        <title>Comparative genomics of Burkholderia leaf nodule symbionts.</title>
        <authorList>
            <person name="Carlier A."/>
            <person name="Eberl L."/>
            <person name="Pinto-Carbo M."/>
        </authorList>
    </citation>
    <scope>NUCLEOTIDE SEQUENCE [LARGE SCALE GENOMIC DNA]</scope>
    <source>
        <strain evidence="5">UZHbot4</strain>
    </source>
</reference>
<dbReference type="RefSeq" id="WP_050455023.1">
    <property type="nucleotide sequence ID" value="NZ_LFJJ01000157.1"/>
</dbReference>
<dbReference type="GO" id="GO:0009060">
    <property type="term" value="P:aerobic respiration"/>
    <property type="evidence" value="ECO:0007669"/>
    <property type="project" value="InterPro"/>
</dbReference>
<dbReference type="SUPFAM" id="SSF81442">
    <property type="entry name" value="Cytochrome c oxidase subunit I-like"/>
    <property type="match status" value="1"/>
</dbReference>
<feature type="transmembrane region" description="Helical" evidence="2">
    <location>
        <begin position="209"/>
        <end position="233"/>
    </location>
</feature>
<dbReference type="AlphaFoldDB" id="A0A0L0MA39"/>
<feature type="transmembrane region" description="Helical" evidence="2">
    <location>
        <begin position="497"/>
        <end position="519"/>
    </location>
</feature>
<dbReference type="Gene3D" id="1.20.210.10">
    <property type="entry name" value="Cytochrome c oxidase-like, subunit I domain"/>
    <property type="match status" value="1"/>
</dbReference>
<dbReference type="GO" id="GO:0016020">
    <property type="term" value="C:membrane"/>
    <property type="evidence" value="ECO:0007669"/>
    <property type="project" value="InterPro"/>
</dbReference>
<name>A0A0L0MA39_9BURK</name>
<keyword evidence="5" id="KW-1185">Reference proteome</keyword>
<dbReference type="GO" id="GO:0004129">
    <property type="term" value="F:cytochrome-c oxidase activity"/>
    <property type="evidence" value="ECO:0007669"/>
    <property type="project" value="InterPro"/>
</dbReference>
<keyword evidence="1" id="KW-0249">Electron transport</keyword>
<dbReference type="PROSITE" id="PS50855">
    <property type="entry name" value="COX1"/>
    <property type="match status" value="1"/>
</dbReference>
<gene>
    <name evidence="4" type="ORF">BVER_02675</name>
</gene>
<feature type="transmembrane region" description="Helical" evidence="2">
    <location>
        <begin position="283"/>
        <end position="306"/>
    </location>
</feature>
<comment type="caution">
    <text evidence="4">The sequence shown here is derived from an EMBL/GenBank/DDBJ whole genome shotgun (WGS) entry which is preliminary data.</text>
</comment>
<feature type="transmembrane region" description="Helical" evidence="2">
    <location>
        <begin position="367"/>
        <end position="384"/>
    </location>
</feature>
<keyword evidence="1" id="KW-0679">Respiratory chain</keyword>
<dbReference type="GO" id="GO:0016491">
    <property type="term" value="F:oxidoreductase activity"/>
    <property type="evidence" value="ECO:0007669"/>
    <property type="project" value="UniProtKB-KW"/>
</dbReference>
<dbReference type="InterPro" id="IPR000883">
    <property type="entry name" value="Cyt_C_Oxase_1"/>
</dbReference>
<feature type="transmembrane region" description="Helical" evidence="2">
    <location>
        <begin position="126"/>
        <end position="151"/>
    </location>
</feature>
<accession>A0A0L0MA39</accession>
<evidence type="ECO:0000256" key="1">
    <source>
        <dbReference type="ARBA" id="ARBA00022660"/>
    </source>
</evidence>
<protein>
    <submittedName>
        <fullName evidence="4">Cytochrome c oxidase (B(O/a)3-type) chain I</fullName>
        <ecNumber evidence="4">1.9.3.1</ecNumber>
    </submittedName>
</protein>
<dbReference type="PANTHER" id="PTHR10422">
    <property type="entry name" value="CYTOCHROME C OXIDASE SUBUNIT 1"/>
    <property type="match status" value="1"/>
</dbReference>
<dbReference type="GO" id="GO:0020037">
    <property type="term" value="F:heme binding"/>
    <property type="evidence" value="ECO:0007669"/>
    <property type="project" value="InterPro"/>
</dbReference>
<feature type="transmembrane region" description="Helical" evidence="2">
    <location>
        <begin position="57"/>
        <end position="78"/>
    </location>
</feature>